<evidence type="ECO:0000256" key="8">
    <source>
        <dbReference type="ARBA" id="ARBA00023136"/>
    </source>
</evidence>
<evidence type="ECO:0000256" key="1">
    <source>
        <dbReference type="ARBA" id="ARBA00004141"/>
    </source>
</evidence>
<keyword evidence="6 13" id="KW-1133">Transmembrane helix</keyword>
<evidence type="ECO:0000313" key="15">
    <source>
        <dbReference type="Proteomes" id="UP000694569"/>
    </source>
</evidence>
<organism evidence="14 15">
    <name type="scientific">Leptobrachium leishanense</name>
    <name type="common">Leishan spiny toad</name>
    <dbReference type="NCBI Taxonomy" id="445787"/>
    <lineage>
        <taxon>Eukaryota</taxon>
        <taxon>Metazoa</taxon>
        <taxon>Chordata</taxon>
        <taxon>Craniata</taxon>
        <taxon>Vertebrata</taxon>
        <taxon>Euteleostomi</taxon>
        <taxon>Amphibia</taxon>
        <taxon>Batrachia</taxon>
        <taxon>Anura</taxon>
        <taxon>Pelobatoidea</taxon>
        <taxon>Megophryidae</taxon>
        <taxon>Leptobrachium</taxon>
    </lineage>
</organism>
<feature type="transmembrane region" description="Helical" evidence="13">
    <location>
        <begin position="6"/>
        <end position="31"/>
    </location>
</feature>
<reference evidence="14" key="1">
    <citation type="submission" date="2025-08" db="UniProtKB">
        <authorList>
            <consortium name="Ensembl"/>
        </authorList>
    </citation>
    <scope>IDENTIFICATION</scope>
</reference>
<dbReference type="Ensembl" id="ENSLLET00000037651.1">
    <property type="protein sequence ID" value="ENSLLEP00000036249.1"/>
    <property type="gene ID" value="ENSLLEG00000022965.1"/>
</dbReference>
<evidence type="ECO:0000256" key="9">
    <source>
        <dbReference type="ARBA" id="ARBA00023170"/>
    </source>
</evidence>
<dbReference type="PANTHER" id="PTHR11394:SF47">
    <property type="entry name" value="TASTE RECEPTOR TYPE 2 MEMBER 40"/>
    <property type="match status" value="1"/>
</dbReference>
<keyword evidence="7 12" id="KW-0297">G-protein coupled receptor</keyword>
<dbReference type="GO" id="GO:0016020">
    <property type="term" value="C:membrane"/>
    <property type="evidence" value="ECO:0007669"/>
    <property type="project" value="UniProtKB-SubCell"/>
</dbReference>
<evidence type="ECO:0000256" key="4">
    <source>
        <dbReference type="ARBA" id="ARBA00022606"/>
    </source>
</evidence>
<dbReference type="PANTHER" id="PTHR11394">
    <property type="entry name" value="TASTE RECEPTOR TYPE 2"/>
    <property type="match status" value="1"/>
</dbReference>
<reference evidence="14" key="2">
    <citation type="submission" date="2025-09" db="UniProtKB">
        <authorList>
            <consortium name="Ensembl"/>
        </authorList>
    </citation>
    <scope>IDENTIFICATION</scope>
</reference>
<comment type="similarity">
    <text evidence="2 11">Belongs to the G-protein coupled receptor T2R family.</text>
</comment>
<comment type="subcellular location">
    <subcellularLocation>
        <location evidence="1 12">Membrane</location>
        <topology evidence="1 12">Multi-pass membrane protein</topology>
    </subcellularLocation>
</comment>
<keyword evidence="4 12" id="KW-0716">Sensory transduction</keyword>
<keyword evidence="5 12" id="KW-0812">Transmembrane</keyword>
<evidence type="ECO:0000256" key="13">
    <source>
        <dbReference type="SAM" id="Phobius"/>
    </source>
</evidence>
<dbReference type="GO" id="GO:0033038">
    <property type="term" value="F:bitter taste receptor activity"/>
    <property type="evidence" value="ECO:0007669"/>
    <property type="project" value="InterPro"/>
</dbReference>
<evidence type="ECO:0000256" key="5">
    <source>
        <dbReference type="ARBA" id="ARBA00022692"/>
    </source>
</evidence>
<evidence type="ECO:0000256" key="10">
    <source>
        <dbReference type="ARBA" id="ARBA00023224"/>
    </source>
</evidence>
<keyword evidence="9 12" id="KW-0675">Receptor</keyword>
<sequence length="294" mass="33292">MISHKLIIFEVVVILESLSGVTLNSCILAIYIKEWRHGTRLKAFHQVHMSMALVNIVLQCTVIVVLFVVWSPRYYFKEVLILLVLSFSFIHLGFWLMTCLCVYYVVSISNSGHRVWSWLKSNISIIVPKFILVSAVGSFALNVPNFWTFHFQTQNTDSSVNITLSSTNMGDTVHMDPVYQLISSFLGSFLPIGLSTLCLGHALTSLLMHMWRIKHTSSTLSRPNLQSHIRAVRSMALILILCLIFLLAQVSSFISTPTIDNNLYITSCFLMVLFPTLQALVIIQATLKTLSHYF</sequence>
<dbReference type="OrthoDB" id="8876749at2759"/>
<dbReference type="GO" id="GO:0004930">
    <property type="term" value="F:G protein-coupled receptor activity"/>
    <property type="evidence" value="ECO:0007669"/>
    <property type="project" value="UniProtKB-KW"/>
</dbReference>
<evidence type="ECO:0000256" key="2">
    <source>
        <dbReference type="ARBA" id="ARBA00007376"/>
    </source>
</evidence>
<keyword evidence="8 12" id="KW-0472">Membrane</keyword>
<dbReference type="SUPFAM" id="SSF81321">
    <property type="entry name" value="Family A G protein-coupled receptor-like"/>
    <property type="match status" value="1"/>
</dbReference>
<dbReference type="GeneTree" id="ENSGT01150000286961"/>
<keyword evidence="10 12" id="KW-0807">Transducer</keyword>
<dbReference type="Proteomes" id="UP000694569">
    <property type="component" value="Unplaced"/>
</dbReference>
<dbReference type="InterPro" id="IPR007960">
    <property type="entry name" value="TAS2R"/>
</dbReference>
<evidence type="ECO:0000256" key="7">
    <source>
        <dbReference type="ARBA" id="ARBA00023040"/>
    </source>
</evidence>
<proteinExistence type="inferred from homology"/>
<feature type="transmembrane region" description="Helical" evidence="13">
    <location>
        <begin position="263"/>
        <end position="283"/>
    </location>
</feature>
<keyword evidence="15" id="KW-1185">Reference proteome</keyword>
<evidence type="ECO:0000313" key="14">
    <source>
        <dbReference type="Ensembl" id="ENSLLEP00000036249.1"/>
    </source>
</evidence>
<dbReference type="Pfam" id="PF05296">
    <property type="entry name" value="TAS2R"/>
    <property type="match status" value="1"/>
</dbReference>
<feature type="transmembrane region" description="Helical" evidence="13">
    <location>
        <begin position="231"/>
        <end position="251"/>
    </location>
</feature>
<dbReference type="AlphaFoldDB" id="A0A8C5QEV1"/>
<dbReference type="Gene3D" id="1.20.1070.10">
    <property type="entry name" value="Rhodopsin 7-helix transmembrane proteins"/>
    <property type="match status" value="1"/>
</dbReference>
<name>A0A8C5QEV1_9ANUR</name>
<evidence type="ECO:0000256" key="12">
    <source>
        <dbReference type="RuleBase" id="RU004424"/>
    </source>
</evidence>
<evidence type="ECO:0000256" key="3">
    <source>
        <dbReference type="ARBA" id="ARBA00022480"/>
    </source>
</evidence>
<evidence type="ECO:0000256" key="6">
    <source>
        <dbReference type="ARBA" id="ARBA00022989"/>
    </source>
</evidence>
<accession>A0A8C5QEV1</accession>
<keyword evidence="3 12" id="KW-0919">Taste</keyword>
<feature type="transmembrane region" description="Helical" evidence="13">
    <location>
        <begin position="79"/>
        <end position="106"/>
    </location>
</feature>
<feature type="transmembrane region" description="Helical" evidence="13">
    <location>
        <begin position="118"/>
        <end position="141"/>
    </location>
</feature>
<evidence type="ECO:0000256" key="11">
    <source>
        <dbReference type="RuleBase" id="RU004423"/>
    </source>
</evidence>
<feature type="transmembrane region" description="Helical" evidence="13">
    <location>
        <begin position="52"/>
        <end position="73"/>
    </location>
</feature>
<feature type="transmembrane region" description="Helical" evidence="13">
    <location>
        <begin position="185"/>
        <end position="210"/>
    </location>
</feature>
<protein>
    <recommendedName>
        <fullName evidence="12">Taste receptor type 2</fullName>
    </recommendedName>
</protein>